<protein>
    <recommendedName>
        <fullName evidence="2">DUF6531 domain-containing protein</fullName>
    </recommendedName>
</protein>
<evidence type="ECO:0000313" key="4">
    <source>
        <dbReference type="Proteomes" id="UP000461288"/>
    </source>
</evidence>
<gene>
    <name evidence="3" type="ORF">GO594_24965</name>
</gene>
<evidence type="ECO:0000313" key="3">
    <source>
        <dbReference type="EMBL" id="MWK59251.1"/>
    </source>
</evidence>
<dbReference type="Proteomes" id="UP000461288">
    <property type="component" value="Unassembled WGS sequence"/>
</dbReference>
<dbReference type="InterPro" id="IPR045351">
    <property type="entry name" value="DUF6531"/>
</dbReference>
<feature type="chain" id="PRO_5030799986" description="DUF6531 domain-containing protein" evidence="1">
    <location>
        <begin position="20"/>
        <end position="409"/>
    </location>
</feature>
<feature type="non-terminal residue" evidence="3">
    <location>
        <position position="409"/>
    </location>
</feature>
<comment type="caution">
    <text evidence="3">The sequence shown here is derived from an EMBL/GenBank/DDBJ whole genome shotgun (WGS) entry which is preliminary data.</text>
</comment>
<feature type="domain" description="DUF6531" evidence="2">
    <location>
        <begin position="170"/>
        <end position="235"/>
    </location>
</feature>
<dbReference type="Gene3D" id="2.180.10.10">
    <property type="entry name" value="RHS repeat-associated core"/>
    <property type="match status" value="1"/>
</dbReference>
<sequence>MPRYLFFTLLLTCSPSGFAAYGYDYLWEILTPAGWGAVVASPAAGCHLADGTNKYGQTFIYRGYRFFRPDAVECIHTYITPEGVNRGEGAWVSLWVYRFGDGCTGGTIYNPATHICVTPEPAVGSLCQDQGGAPANNPLLKQVDGSCKPLSQSPSQKGFEPAQSCNVNVGNPISVDSGNKFQVETDLSGNHDSPIELKRFYNSIDGLWRHSFSASLSAGTKFAILTLPDGKEIYFQVTDGEAQVTRSGAGSLTRSNGIWEYTALDNRRFGFDGQGRLSYLVLPTGRQIKLSHKESSIILEDETGRSVELVEDSQHQPIAIKSNDLTVSYTYDNLSRLVKTIRLLNGQSSERHYHYSTAPASRLLTGITDERGIRYATWTYDDQGRAISSEHAGGAEKVTVAYNADGSST</sequence>
<dbReference type="EMBL" id="WTFN01000088">
    <property type="protein sequence ID" value="MWK59251.1"/>
    <property type="molecule type" value="Genomic_DNA"/>
</dbReference>
<organism evidence="3 4">
    <name type="scientific">Metapseudomonas otitidis</name>
    <dbReference type="NCBI Taxonomy" id="319939"/>
    <lineage>
        <taxon>Bacteria</taxon>
        <taxon>Pseudomonadati</taxon>
        <taxon>Pseudomonadota</taxon>
        <taxon>Gammaproteobacteria</taxon>
        <taxon>Pseudomonadales</taxon>
        <taxon>Pseudomonadaceae</taxon>
        <taxon>Metapseudomonas</taxon>
    </lineage>
</organism>
<reference evidence="3 4" key="1">
    <citation type="submission" date="2019-12" db="EMBL/GenBank/DDBJ databases">
        <title>Draft genome sequence of Pseudomonas otitidis recovered from a chicken carcass.</title>
        <authorList>
            <person name="Vieira T.R."/>
            <person name="Oliviera E.F.C."/>
            <person name="Silva N.M.V."/>
            <person name="Sambrano G.E."/>
            <person name="Cibulski S.P."/>
            <person name="Cardoso M.R.I."/>
        </authorList>
    </citation>
    <scope>NUCLEOTIDE SEQUENCE [LARGE SCALE GENOMIC DNA]</scope>
    <source>
        <strain evidence="3 4">25_K</strain>
    </source>
</reference>
<evidence type="ECO:0000256" key="1">
    <source>
        <dbReference type="SAM" id="SignalP"/>
    </source>
</evidence>
<name>A0A7X3HEE8_9GAMM</name>
<dbReference type="RefSeq" id="WP_160482510.1">
    <property type="nucleotide sequence ID" value="NZ_WTFN01000088.1"/>
</dbReference>
<proteinExistence type="predicted"/>
<dbReference type="Pfam" id="PF20148">
    <property type="entry name" value="DUF6531"/>
    <property type="match status" value="1"/>
</dbReference>
<accession>A0A7X3HEE8</accession>
<dbReference type="AlphaFoldDB" id="A0A7X3HEE8"/>
<evidence type="ECO:0000259" key="2">
    <source>
        <dbReference type="Pfam" id="PF20148"/>
    </source>
</evidence>
<keyword evidence="1" id="KW-0732">Signal</keyword>
<feature type="signal peptide" evidence="1">
    <location>
        <begin position="1"/>
        <end position="19"/>
    </location>
</feature>